<accession>A0A856MCB3</accession>
<dbReference type="GO" id="GO:0004197">
    <property type="term" value="F:cysteine-type endopeptidase activity"/>
    <property type="evidence" value="ECO:0007669"/>
    <property type="project" value="InterPro"/>
</dbReference>
<dbReference type="AlphaFoldDB" id="A0A856MCB3"/>
<evidence type="ECO:0000256" key="1">
    <source>
        <dbReference type="ARBA" id="ARBA00022574"/>
    </source>
</evidence>
<dbReference type="InterPro" id="IPR019775">
    <property type="entry name" value="WD40_repeat_CS"/>
</dbReference>
<dbReference type="EMBL" id="CP030118">
    <property type="protein sequence ID" value="QDL08328.1"/>
    <property type="molecule type" value="Genomic_DNA"/>
</dbReference>
<dbReference type="PANTHER" id="PTHR44019:SF8">
    <property type="entry name" value="POC1 CENTRIOLAR PROTEIN HOMOLOG"/>
    <property type="match status" value="1"/>
</dbReference>
<keyword evidence="7" id="KW-1185">Reference proteome</keyword>
<feature type="repeat" description="WD" evidence="3">
    <location>
        <begin position="281"/>
        <end position="302"/>
    </location>
</feature>
<keyword evidence="2" id="KW-0677">Repeat</keyword>
<evidence type="ECO:0000256" key="3">
    <source>
        <dbReference type="PROSITE-ProRule" id="PRU00221"/>
    </source>
</evidence>
<organism evidence="6 7">
    <name type="scientific">Brasilonema sennae CENA114</name>
    <dbReference type="NCBI Taxonomy" id="415709"/>
    <lineage>
        <taxon>Bacteria</taxon>
        <taxon>Bacillati</taxon>
        <taxon>Cyanobacteriota</taxon>
        <taxon>Cyanophyceae</taxon>
        <taxon>Nostocales</taxon>
        <taxon>Scytonemataceae</taxon>
        <taxon>Brasilonema</taxon>
        <taxon>Bromeliae group (in: Brasilonema)</taxon>
    </lineage>
</organism>
<dbReference type="RefSeq" id="WP_169264926.1">
    <property type="nucleotide sequence ID" value="NZ_CAWOXK010000001.1"/>
</dbReference>
<feature type="domain" description="Peptidase C14 caspase" evidence="4">
    <location>
        <begin position="9"/>
        <end position="122"/>
    </location>
</feature>
<feature type="repeat" description="WD" evidence="3">
    <location>
        <begin position="139"/>
        <end position="173"/>
    </location>
</feature>
<dbReference type="InterPro" id="IPR036322">
    <property type="entry name" value="WD40_repeat_dom_sf"/>
</dbReference>
<feature type="repeat" description="WD" evidence="3">
    <location>
        <begin position="302"/>
        <end position="343"/>
    </location>
</feature>
<dbReference type="GO" id="GO:0006508">
    <property type="term" value="P:proteolysis"/>
    <property type="evidence" value="ECO:0007669"/>
    <property type="project" value="InterPro"/>
</dbReference>
<dbReference type="SUPFAM" id="SSF50978">
    <property type="entry name" value="WD40 repeat-like"/>
    <property type="match status" value="1"/>
</dbReference>
<evidence type="ECO:0000313" key="6">
    <source>
        <dbReference type="EMBL" id="QDL08328.1"/>
    </source>
</evidence>
<dbReference type="InterPro" id="IPR057780">
    <property type="entry name" value="Beta-prop_Vps41"/>
</dbReference>
<dbReference type="Pfam" id="PF00656">
    <property type="entry name" value="Peptidase_C14"/>
    <property type="match status" value="1"/>
</dbReference>
<dbReference type="PROSITE" id="PS00678">
    <property type="entry name" value="WD_REPEATS_1"/>
    <property type="match status" value="1"/>
</dbReference>
<proteinExistence type="predicted"/>
<dbReference type="Pfam" id="PF23411">
    <property type="entry name" value="Beta-prop_Vps41"/>
    <property type="match status" value="1"/>
</dbReference>
<dbReference type="Gene3D" id="2.130.10.10">
    <property type="entry name" value="YVTN repeat-like/Quinoprotein amine dehydrogenase"/>
    <property type="match status" value="1"/>
</dbReference>
<dbReference type="InterPro" id="IPR015943">
    <property type="entry name" value="WD40/YVTN_repeat-like_dom_sf"/>
</dbReference>
<sequence length="391" mass="44112">MSKHDFNRSFAIILGINNYENGIPKLETAAPDAFKLAQIIQDQHTHLKQQYQAQNKYQVQLLLNQRVTLKKLRELIENFKKGQIFLDNKKVTVTKDDRVLFYFAGHGIALEALDNQEGPVGYLVPQKVLQRNRCEECAITSLSFNQDGSQLVSVAQNGITHLWNLSNNQSRQFQIPQNKIIKAGFQRNGQLLFFTTTPDGKTVSVFDSLSRKLGQTKKLEAEVDGVVLSPNLEQAVIVYGSSTTTVASESSLWNWQKNELQKLPGQNFETHFSRDSNKLAATGFNDGTIRLWDLNTKNMREIKAHNGNINSLNFRSDGKVFATASADGTLRLWTLQEQQPDQLQELAQLLPKVNSLTFNRNGTLIATQAVDRTIHLLNVSNKQEKQSSRSL</sequence>
<dbReference type="PROSITE" id="PS50082">
    <property type="entry name" value="WD_REPEATS_2"/>
    <property type="match status" value="3"/>
</dbReference>
<evidence type="ECO:0000313" key="7">
    <source>
        <dbReference type="Proteomes" id="UP000503129"/>
    </source>
</evidence>
<name>A0A856MCB3_9CYAN</name>
<dbReference type="SMART" id="SM00320">
    <property type="entry name" value="WD40"/>
    <property type="match status" value="5"/>
</dbReference>
<dbReference type="PANTHER" id="PTHR44019">
    <property type="entry name" value="WD REPEAT-CONTAINING PROTEIN 55"/>
    <property type="match status" value="1"/>
</dbReference>
<dbReference type="Pfam" id="PF00400">
    <property type="entry name" value="WD40"/>
    <property type="match status" value="1"/>
</dbReference>
<evidence type="ECO:0000259" key="4">
    <source>
        <dbReference type="Pfam" id="PF00656"/>
    </source>
</evidence>
<dbReference type="Gene3D" id="3.40.50.1460">
    <property type="match status" value="1"/>
</dbReference>
<keyword evidence="1 3" id="KW-0853">WD repeat</keyword>
<reference evidence="6 7" key="1">
    <citation type="submission" date="2018-06" db="EMBL/GenBank/DDBJ databases">
        <title>Comparative genomics of Brasilonema spp. strains.</title>
        <authorList>
            <person name="Alvarenga D.O."/>
            <person name="Fiore M.F."/>
            <person name="Varani A.M."/>
        </authorList>
    </citation>
    <scope>NUCLEOTIDE SEQUENCE [LARGE SCALE GENOMIC DNA]</scope>
    <source>
        <strain evidence="6 7">CENA114</strain>
    </source>
</reference>
<protein>
    <recommendedName>
        <fullName evidence="8">WD40 repeat-containing protein</fullName>
    </recommendedName>
</protein>
<dbReference type="InterPro" id="IPR011600">
    <property type="entry name" value="Pept_C14_caspase"/>
</dbReference>
<dbReference type="InterPro" id="IPR001680">
    <property type="entry name" value="WD40_rpt"/>
</dbReference>
<dbReference type="InterPro" id="IPR050505">
    <property type="entry name" value="WDR55/POC1"/>
</dbReference>
<gene>
    <name evidence="6" type="ORF">DP114_10845</name>
</gene>
<evidence type="ECO:0000259" key="5">
    <source>
        <dbReference type="Pfam" id="PF23411"/>
    </source>
</evidence>
<feature type="domain" description="Vps41 beta-propeller" evidence="5">
    <location>
        <begin position="278"/>
        <end position="340"/>
    </location>
</feature>
<dbReference type="KEGG" id="bsen:DP114_10845"/>
<dbReference type="PROSITE" id="PS50294">
    <property type="entry name" value="WD_REPEATS_REGION"/>
    <property type="match status" value="1"/>
</dbReference>
<dbReference type="Proteomes" id="UP000503129">
    <property type="component" value="Chromosome"/>
</dbReference>
<evidence type="ECO:0000256" key="2">
    <source>
        <dbReference type="ARBA" id="ARBA00022737"/>
    </source>
</evidence>
<evidence type="ECO:0008006" key="8">
    <source>
        <dbReference type="Google" id="ProtNLM"/>
    </source>
</evidence>